<evidence type="ECO:0000313" key="2">
    <source>
        <dbReference type="EMBL" id="KND99681.1"/>
    </source>
</evidence>
<reference evidence="3" key="1">
    <citation type="journal article" date="2015" name="BMC Genomics">
        <title>Draft genome of a commonly misdiagnosed multidrug resistant pathogen Candida auris.</title>
        <authorList>
            <person name="Chatterjee S."/>
            <person name="Alampalli S.V."/>
            <person name="Nageshan R.K."/>
            <person name="Chettiar S.T."/>
            <person name="Joshi S."/>
            <person name="Tatu U.S."/>
        </authorList>
    </citation>
    <scope>NUCLEOTIDE SEQUENCE [LARGE SCALE GENOMIC DNA]</scope>
    <source>
        <strain evidence="3">6684</strain>
    </source>
</reference>
<organism evidence="2 3">
    <name type="scientific">Candidozyma auris</name>
    <name type="common">Yeast</name>
    <name type="synonym">Candida auris</name>
    <dbReference type="NCBI Taxonomy" id="498019"/>
    <lineage>
        <taxon>Eukaryota</taxon>
        <taxon>Fungi</taxon>
        <taxon>Dikarya</taxon>
        <taxon>Ascomycota</taxon>
        <taxon>Saccharomycotina</taxon>
        <taxon>Pichiomycetes</taxon>
        <taxon>Metschnikowiaceae</taxon>
        <taxon>Candidozyma</taxon>
    </lineage>
</organism>
<evidence type="ECO:0000313" key="3">
    <source>
        <dbReference type="Proteomes" id="UP000037122"/>
    </source>
</evidence>
<comment type="caution">
    <text evidence="2">The sequence shown here is derived from an EMBL/GenBank/DDBJ whole genome shotgun (WGS) entry which is preliminary data.</text>
</comment>
<dbReference type="VEuPathDB" id="FungiDB:CJJ09_001884"/>
<dbReference type="PANTHER" id="PTHR24030:SF0">
    <property type="entry name" value="PROTEIN CMSS1"/>
    <property type="match status" value="1"/>
</dbReference>
<evidence type="ECO:0000256" key="1">
    <source>
        <dbReference type="SAM" id="MobiDB-lite"/>
    </source>
</evidence>
<dbReference type="GO" id="GO:0005634">
    <property type="term" value="C:nucleus"/>
    <property type="evidence" value="ECO:0007669"/>
    <property type="project" value="TreeGrafter"/>
</dbReference>
<evidence type="ECO:0008006" key="4">
    <source>
        <dbReference type="Google" id="ProtNLM"/>
    </source>
</evidence>
<dbReference type="VEuPathDB" id="FungiDB:B9J08_001597"/>
<name>A0A0L0NZV9_CANAR</name>
<sequence>MAGDELDDGLEYDVNFSDSEAVTIENGLRVVSQLDENPSGGEVSVDEESHKENPRKRTKNPKLQEKKKIKMDMDVQRRKQLSTESSADVIADYVNDVIRRRNSELSALELSELYLKKTDFRSSAEFDMPRTLDNLSKFINGRFGNMLPSSTPGKKNTKNKKNKKGKEKVDTGNENGKAPQDERKFIAIMSMSAIRACDVHRALREIPGSSLKLINKNKLHVDLKLVQSTWSRVLCCTPGRLAKVLNAEELSLLKDEIKIVLLDNSYLDQKLQNIWHIPETTQVLKDLAESGAKIYLY</sequence>
<dbReference type="Proteomes" id="UP000037122">
    <property type="component" value="Unassembled WGS sequence"/>
</dbReference>
<gene>
    <name evidence="2" type="ORF">QG37_03476</name>
</gene>
<dbReference type="VEuPathDB" id="FungiDB:CJI97_001713"/>
<dbReference type="EMBL" id="LGST01000022">
    <property type="protein sequence ID" value="KND99681.1"/>
    <property type="molecule type" value="Genomic_DNA"/>
</dbReference>
<dbReference type="VEuPathDB" id="FungiDB:CJI96_0000064"/>
<accession>A0A0L0NZV9</accession>
<dbReference type="InterPro" id="IPR032704">
    <property type="entry name" value="Cms1"/>
</dbReference>
<feature type="compositionally biased region" description="Basic residues" evidence="1">
    <location>
        <begin position="155"/>
        <end position="166"/>
    </location>
</feature>
<dbReference type="Pfam" id="PF14617">
    <property type="entry name" value="CMS1"/>
    <property type="match status" value="2"/>
</dbReference>
<feature type="region of interest" description="Disordered" evidence="1">
    <location>
        <begin position="143"/>
        <end position="180"/>
    </location>
</feature>
<feature type="region of interest" description="Disordered" evidence="1">
    <location>
        <begin position="34"/>
        <end position="68"/>
    </location>
</feature>
<dbReference type="VEuPathDB" id="FungiDB:QG37_03476"/>
<proteinExistence type="predicted"/>
<protein>
    <recommendedName>
        <fullName evidence="4">Protein CMS1</fullName>
    </recommendedName>
</protein>
<dbReference type="PANTHER" id="PTHR24030">
    <property type="entry name" value="PROTEIN CMSS1"/>
    <property type="match status" value="1"/>
</dbReference>
<dbReference type="VEuPathDB" id="FungiDB:CJJ07_000106"/>
<dbReference type="GO" id="GO:0030686">
    <property type="term" value="C:90S preribosome"/>
    <property type="evidence" value="ECO:0007669"/>
    <property type="project" value="TreeGrafter"/>
</dbReference>
<dbReference type="AlphaFoldDB" id="A0A0L0NZV9"/>